<dbReference type="InParanoid" id="A0A6C2YPU6"/>
<dbReference type="AlphaFoldDB" id="A0A6C2YPU6"/>
<dbReference type="RefSeq" id="WP_162658586.1">
    <property type="nucleotide sequence ID" value="NZ_LR593887.1"/>
</dbReference>
<dbReference type="Proteomes" id="UP000464378">
    <property type="component" value="Chromosome"/>
</dbReference>
<reference evidence="1" key="1">
    <citation type="submission" date="2019-04" db="EMBL/GenBank/DDBJ databases">
        <authorList>
            <consortium name="Science for Life Laboratories"/>
        </authorList>
    </citation>
    <scope>NUCLEOTIDE SEQUENCE</scope>
    <source>
        <strain evidence="1">MBLW1</strain>
    </source>
</reference>
<dbReference type="EMBL" id="LR593887">
    <property type="protein sequence ID" value="VTS04342.1"/>
    <property type="molecule type" value="Genomic_DNA"/>
</dbReference>
<dbReference type="Gene3D" id="2.60.120.10">
    <property type="entry name" value="Jelly Rolls"/>
    <property type="match status" value="1"/>
</dbReference>
<organism evidence="1">
    <name type="scientific">Tuwongella immobilis</name>
    <dbReference type="NCBI Taxonomy" id="692036"/>
    <lineage>
        <taxon>Bacteria</taxon>
        <taxon>Pseudomonadati</taxon>
        <taxon>Planctomycetota</taxon>
        <taxon>Planctomycetia</taxon>
        <taxon>Gemmatales</taxon>
        <taxon>Gemmataceae</taxon>
        <taxon>Tuwongella</taxon>
    </lineage>
</organism>
<sequence>MAIFEGYALRPGLLCSVIDGPHSVSLAAWEASDLFLAETHVTHYGYVIDGPANIRCDAGEFTLRAGMAFSIPGPCTISNGTGILISQRRIRGVFLITGPLESQGRLRYIDGCTDSLVIPPPLMGDPCLNLLHLPAGTNQSQHTHPSLRMGLILSGRGECITPEGTIPLEPNLAFVIHTDGMHSFRTHHEALRVLAFHPDSDFGPTHENHPMINRTILPDRAMMS</sequence>
<evidence type="ECO:0000313" key="1">
    <source>
        <dbReference type="EMBL" id="VIP03486.1"/>
    </source>
</evidence>
<proteinExistence type="predicted"/>
<dbReference type="EMBL" id="LR586016">
    <property type="protein sequence ID" value="VIP03486.1"/>
    <property type="molecule type" value="Genomic_DNA"/>
</dbReference>
<dbReference type="InterPro" id="IPR011051">
    <property type="entry name" value="RmlC_Cupin_sf"/>
</dbReference>
<protein>
    <recommendedName>
        <fullName evidence="3">AraC-type arabinose-binding/dimerisation domain-containing protein</fullName>
    </recommendedName>
</protein>
<gene>
    <name evidence="1" type="ORF">GMBLW1_04740</name>
</gene>
<evidence type="ECO:0000313" key="2">
    <source>
        <dbReference type="Proteomes" id="UP000464378"/>
    </source>
</evidence>
<dbReference type="SUPFAM" id="SSF51182">
    <property type="entry name" value="RmlC-like cupins"/>
    <property type="match status" value="1"/>
</dbReference>
<name>A0A6C2YPU6_9BACT</name>
<evidence type="ECO:0008006" key="3">
    <source>
        <dbReference type="Google" id="ProtNLM"/>
    </source>
</evidence>
<accession>A0A6C2YPU6</accession>
<dbReference type="KEGG" id="tim:GMBLW1_04740"/>
<keyword evidence="2" id="KW-1185">Reference proteome</keyword>
<dbReference type="InterPro" id="IPR014710">
    <property type="entry name" value="RmlC-like_jellyroll"/>
</dbReference>